<dbReference type="Pfam" id="PF00487">
    <property type="entry name" value="FA_desaturase"/>
    <property type="match status" value="1"/>
</dbReference>
<feature type="domain" description="Fatty acid desaturase" evidence="2">
    <location>
        <begin position="59"/>
        <end position="289"/>
    </location>
</feature>
<feature type="transmembrane region" description="Helical" evidence="1">
    <location>
        <begin position="210"/>
        <end position="227"/>
    </location>
</feature>
<dbReference type="InterPro" id="IPR005804">
    <property type="entry name" value="FA_desaturase_dom"/>
</dbReference>
<keyword evidence="1" id="KW-0472">Membrane</keyword>
<evidence type="ECO:0000313" key="3">
    <source>
        <dbReference type="EMBL" id="MBL6762013.1"/>
    </source>
</evidence>
<evidence type="ECO:0000256" key="1">
    <source>
        <dbReference type="SAM" id="Phobius"/>
    </source>
</evidence>
<sequence length="301" mass="34354">MSKTIADYGVTGMSEAELTRLERQIARKYMNKLSIPMVLWPIANLTCWLALWPLVMTGVMPLWVGFIIATVNVTLSYLPSHEAQHDIYARPGDKLRWLNEAIGHLSLIPMAYGYRILRLTHLEHHKHTNTPELDPDHIFNNGKTLWETIRLNIASYQPSSKSSQSYAACLERIGTPEAKRAYLEQIGILLAHMAVLFTCAAYGYALEALLLWWLPLKLAVIYIRIYLSWLPHYPGDATGRYKDTRGFSSWLGVWSSLAMTAHIVHHLHPRIPLDKTPAALRELYPILEARNCDLLAREHAH</sequence>
<dbReference type="Proteomes" id="UP000785783">
    <property type="component" value="Unassembled WGS sequence"/>
</dbReference>
<feature type="transmembrane region" description="Helical" evidence="1">
    <location>
        <begin position="186"/>
        <end position="204"/>
    </location>
</feature>
<accession>A0A937L6X4</accession>
<dbReference type="GO" id="GO:0006629">
    <property type="term" value="P:lipid metabolic process"/>
    <property type="evidence" value="ECO:0007669"/>
    <property type="project" value="InterPro"/>
</dbReference>
<organism evidence="3 4">
    <name type="scientific">PS1 clade bacterium</name>
    <dbReference type="NCBI Taxonomy" id="2175152"/>
    <lineage>
        <taxon>Bacteria</taxon>
        <taxon>Pseudomonadati</taxon>
        <taxon>Pseudomonadota</taxon>
        <taxon>Alphaproteobacteria</taxon>
        <taxon>PS1 clade</taxon>
    </lineage>
</organism>
<name>A0A937L6X4_9PROT</name>
<feature type="transmembrane region" description="Helical" evidence="1">
    <location>
        <begin position="60"/>
        <end position="78"/>
    </location>
</feature>
<keyword evidence="1" id="KW-1133">Transmembrane helix</keyword>
<feature type="transmembrane region" description="Helical" evidence="1">
    <location>
        <begin position="33"/>
        <end position="54"/>
    </location>
</feature>
<evidence type="ECO:0000259" key="2">
    <source>
        <dbReference type="Pfam" id="PF00487"/>
    </source>
</evidence>
<dbReference type="AlphaFoldDB" id="A0A937L6X4"/>
<gene>
    <name evidence="3" type="ORF">ISQ19_04870</name>
</gene>
<proteinExistence type="predicted"/>
<evidence type="ECO:0000313" key="4">
    <source>
        <dbReference type="Proteomes" id="UP000785783"/>
    </source>
</evidence>
<dbReference type="EMBL" id="JADHOK010000059">
    <property type="protein sequence ID" value="MBL6762013.1"/>
    <property type="molecule type" value="Genomic_DNA"/>
</dbReference>
<reference evidence="3" key="1">
    <citation type="submission" date="2020-10" db="EMBL/GenBank/DDBJ databases">
        <title>Microbiome of the Black Sea water column analyzed by genome centric metagenomics.</title>
        <authorList>
            <person name="Cabello-Yeves P.J."/>
            <person name="Callieri C."/>
            <person name="Picazo A."/>
            <person name="Mehrshad M."/>
            <person name="Haro-Moreno J.M."/>
            <person name="Roda-Garcia J."/>
            <person name="Dzembekova N."/>
            <person name="Slabakova V."/>
            <person name="Slabakova N."/>
            <person name="Moncheva S."/>
            <person name="Rodriguez-Valera F."/>
        </authorList>
    </citation>
    <scope>NUCLEOTIDE SEQUENCE</scope>
    <source>
        <strain evidence="3">BS307-5m-G5</strain>
    </source>
</reference>
<protein>
    <submittedName>
        <fullName evidence="3">Fatty acid desaturase</fullName>
    </submittedName>
</protein>
<keyword evidence="1" id="KW-0812">Transmembrane</keyword>
<comment type="caution">
    <text evidence="3">The sequence shown here is derived from an EMBL/GenBank/DDBJ whole genome shotgun (WGS) entry which is preliminary data.</text>
</comment>